<name>A0A383BPC5_9ZZZZ</name>
<proteinExistence type="predicted"/>
<dbReference type="CDD" id="cd10918">
    <property type="entry name" value="CE4_NodB_like_5s_6s"/>
    <property type="match status" value="1"/>
</dbReference>
<dbReference type="PANTHER" id="PTHR34216:SF3">
    <property type="entry name" value="POLY-BETA-1,6-N-ACETYL-D-GLUCOSAMINE N-DEACETYLASE"/>
    <property type="match status" value="1"/>
</dbReference>
<dbReference type="InterPro" id="IPR011330">
    <property type="entry name" value="Glyco_hydro/deAcase_b/a-brl"/>
</dbReference>
<accession>A0A383BPC5</accession>
<dbReference type="InterPro" id="IPR002509">
    <property type="entry name" value="NODB_dom"/>
</dbReference>
<dbReference type="GO" id="GO:0005576">
    <property type="term" value="C:extracellular region"/>
    <property type="evidence" value="ECO:0007669"/>
    <property type="project" value="UniProtKB-SubCell"/>
</dbReference>
<dbReference type="GO" id="GO:0016810">
    <property type="term" value="F:hydrolase activity, acting on carbon-nitrogen (but not peptide) bonds"/>
    <property type="evidence" value="ECO:0007669"/>
    <property type="project" value="InterPro"/>
</dbReference>
<feature type="domain" description="NodB homology" evidence="3">
    <location>
        <begin position="1"/>
        <end position="90"/>
    </location>
</feature>
<dbReference type="Gene3D" id="3.20.20.370">
    <property type="entry name" value="Glycoside hydrolase/deacetylase"/>
    <property type="match status" value="1"/>
</dbReference>
<evidence type="ECO:0000259" key="3">
    <source>
        <dbReference type="PROSITE" id="PS51677"/>
    </source>
</evidence>
<dbReference type="PROSITE" id="PS51677">
    <property type="entry name" value="NODB"/>
    <property type="match status" value="1"/>
</dbReference>
<organism evidence="4">
    <name type="scientific">marine metagenome</name>
    <dbReference type="NCBI Taxonomy" id="408172"/>
    <lineage>
        <taxon>unclassified sequences</taxon>
        <taxon>metagenomes</taxon>
        <taxon>ecological metagenomes</taxon>
    </lineage>
</organism>
<dbReference type="PANTHER" id="PTHR34216">
    <property type="match status" value="1"/>
</dbReference>
<dbReference type="SUPFAM" id="SSF88713">
    <property type="entry name" value="Glycoside hydrolase/deacetylase"/>
    <property type="match status" value="1"/>
</dbReference>
<evidence type="ECO:0000256" key="2">
    <source>
        <dbReference type="ARBA" id="ARBA00022729"/>
    </source>
</evidence>
<dbReference type="EMBL" id="UINC01202079">
    <property type="protein sequence ID" value="SVE21719.1"/>
    <property type="molecule type" value="Genomic_DNA"/>
</dbReference>
<dbReference type="GO" id="GO:0005975">
    <property type="term" value="P:carbohydrate metabolic process"/>
    <property type="evidence" value="ECO:0007669"/>
    <property type="project" value="InterPro"/>
</dbReference>
<dbReference type="AlphaFoldDB" id="A0A383BPC5"/>
<dbReference type="InterPro" id="IPR051398">
    <property type="entry name" value="Polysacch_Deacetylase"/>
</dbReference>
<reference evidence="4" key="1">
    <citation type="submission" date="2018-05" db="EMBL/GenBank/DDBJ databases">
        <authorList>
            <person name="Lanie J.A."/>
            <person name="Ng W.-L."/>
            <person name="Kazmierczak K.M."/>
            <person name="Andrzejewski T.M."/>
            <person name="Davidsen T.M."/>
            <person name="Wayne K.J."/>
            <person name="Tettelin H."/>
            <person name="Glass J.I."/>
            <person name="Rusch D."/>
            <person name="Podicherti R."/>
            <person name="Tsui H.-C.T."/>
            <person name="Winkler M.E."/>
        </authorList>
    </citation>
    <scope>NUCLEOTIDE SEQUENCE</scope>
</reference>
<evidence type="ECO:0000313" key="4">
    <source>
        <dbReference type="EMBL" id="SVE21719.1"/>
    </source>
</evidence>
<comment type="subcellular location">
    <subcellularLocation>
        <location evidence="1">Secreted</location>
    </subcellularLocation>
</comment>
<gene>
    <name evidence="4" type="ORF">METZ01_LOCUS474573</name>
</gene>
<sequence>EVRDSKSYLEDLLGKEVSAFSYPHGKFNSFIRDEVMKAGYFLGFTSHYDLNHLDQDRLTLNRNEIWNSDNLNNFKKKIDGHWDWLKYRNL</sequence>
<feature type="non-terminal residue" evidence="4">
    <location>
        <position position="1"/>
    </location>
</feature>
<evidence type="ECO:0000256" key="1">
    <source>
        <dbReference type="ARBA" id="ARBA00004613"/>
    </source>
</evidence>
<protein>
    <recommendedName>
        <fullName evidence="3">NodB homology domain-containing protein</fullName>
    </recommendedName>
</protein>
<keyword evidence="2" id="KW-0732">Signal</keyword>